<dbReference type="AlphaFoldDB" id="A0A137SH20"/>
<organism evidence="3 4">
    <name type="scientific">Marinobacter excellens LAMA 842</name>
    <dbReference type="NCBI Taxonomy" id="1306954"/>
    <lineage>
        <taxon>Bacteria</taxon>
        <taxon>Pseudomonadati</taxon>
        <taxon>Pseudomonadota</taxon>
        <taxon>Gammaproteobacteria</taxon>
        <taxon>Pseudomonadales</taxon>
        <taxon>Marinobacteraceae</taxon>
        <taxon>Marinobacter</taxon>
    </lineage>
</organism>
<feature type="chain" id="PRO_5007480592" evidence="2">
    <location>
        <begin position="21"/>
        <end position="357"/>
    </location>
</feature>
<keyword evidence="4" id="KW-1185">Reference proteome</keyword>
<dbReference type="Proteomes" id="UP000070282">
    <property type="component" value="Unassembled WGS sequence"/>
</dbReference>
<protein>
    <submittedName>
        <fullName evidence="3">Uncharacterized protein</fullName>
    </submittedName>
</protein>
<gene>
    <name evidence="3" type="ORF">J122_611</name>
</gene>
<dbReference type="RefSeq" id="WP_061331045.1">
    <property type="nucleotide sequence ID" value="NZ_LOCO01000002.1"/>
</dbReference>
<reference evidence="4" key="1">
    <citation type="submission" date="2015-12" db="EMBL/GenBank/DDBJ databases">
        <authorList>
            <person name="Lima A."/>
            <person name="Farahani Zayas N."/>
            <person name="Castro Da Silva M.A."/>
            <person name="Cabral A."/>
            <person name="Pessatti M.L."/>
        </authorList>
    </citation>
    <scope>NUCLEOTIDE SEQUENCE [LARGE SCALE GENOMIC DNA]</scope>
    <source>
        <strain evidence="4">LAMA 842</strain>
    </source>
</reference>
<dbReference type="PATRIC" id="fig|1306954.6.peg.1561"/>
<evidence type="ECO:0000256" key="2">
    <source>
        <dbReference type="SAM" id="SignalP"/>
    </source>
</evidence>
<evidence type="ECO:0000256" key="1">
    <source>
        <dbReference type="SAM" id="MobiDB-lite"/>
    </source>
</evidence>
<sequence length="357" mass="38810">MPYKALMATAVVVASVSGTAWLLSAENDGKFSWLPFGSHQDHQEANAMARDRTPQANEAKASNAPAPSDNALGFMLASVADDYQRSARYPDYSVPLSTAQAEAYQGNRYHPVELPLEDDGRFIVTLDKFRFTRGEPILVVASLSGRQVFGDTLSATLESATKRDKADSADLPATEDSGYYQGTITSDHEPGEYRLIVEARVDGKPVRHVSSLSIEPDLGDFGGIDSPYVSGNDLVIPVRFDPDHAGYYALSAQLYNGQRALAQLSTEESLGSGSGTLVLKAHGSVLANQDIEGQLQLRNLQLRQMPDRPGNRTHYAFGPDEGYEFSPPDLGNLRDTPAVNTESEQRAALLRQLADKF</sequence>
<comment type="caution">
    <text evidence="3">The sequence shown here is derived from an EMBL/GenBank/DDBJ whole genome shotgun (WGS) entry which is preliminary data.</text>
</comment>
<keyword evidence="2" id="KW-0732">Signal</keyword>
<proteinExistence type="predicted"/>
<feature type="region of interest" description="Disordered" evidence="1">
    <location>
        <begin position="43"/>
        <end position="65"/>
    </location>
</feature>
<dbReference type="EMBL" id="LOCO01000002">
    <property type="protein sequence ID" value="KXO11736.1"/>
    <property type="molecule type" value="Genomic_DNA"/>
</dbReference>
<feature type="compositionally biased region" description="Basic and acidic residues" evidence="1">
    <location>
        <begin position="43"/>
        <end position="53"/>
    </location>
</feature>
<feature type="region of interest" description="Disordered" evidence="1">
    <location>
        <begin position="160"/>
        <end position="184"/>
    </location>
</feature>
<feature type="signal peptide" evidence="2">
    <location>
        <begin position="1"/>
        <end position="20"/>
    </location>
</feature>
<accession>A0A137SH20</accession>
<evidence type="ECO:0000313" key="3">
    <source>
        <dbReference type="EMBL" id="KXO11736.1"/>
    </source>
</evidence>
<name>A0A137SH20_9GAMM</name>
<evidence type="ECO:0000313" key="4">
    <source>
        <dbReference type="Proteomes" id="UP000070282"/>
    </source>
</evidence>